<dbReference type="AlphaFoldDB" id="A0A2A6LPP8"/>
<dbReference type="GO" id="GO:0030288">
    <property type="term" value="C:outer membrane-bounded periplasmic space"/>
    <property type="evidence" value="ECO:0007669"/>
    <property type="project" value="TreeGrafter"/>
</dbReference>
<reference evidence="4 5" key="1">
    <citation type="submission" date="2017-09" db="EMBL/GenBank/DDBJ databases">
        <title>Comparative genomics of rhizobia isolated from Phaseolus vulgaris in China.</title>
        <authorList>
            <person name="Tong W."/>
        </authorList>
    </citation>
    <scope>NUCLEOTIDE SEQUENCE [LARGE SCALE GENOMIC DNA]</scope>
    <source>
        <strain evidence="4 5">PCH1</strain>
    </source>
</reference>
<evidence type="ECO:0000256" key="3">
    <source>
        <dbReference type="SAM" id="SignalP"/>
    </source>
</evidence>
<comment type="caution">
    <text evidence="4">The sequence shown here is derived from an EMBL/GenBank/DDBJ whole genome shotgun (WGS) entry which is preliminary data.</text>
</comment>
<dbReference type="GO" id="GO:0015888">
    <property type="term" value="P:thiamine transport"/>
    <property type="evidence" value="ECO:0007669"/>
    <property type="project" value="TreeGrafter"/>
</dbReference>
<evidence type="ECO:0000256" key="2">
    <source>
        <dbReference type="SAM" id="MobiDB-lite"/>
    </source>
</evidence>
<sequence>MKRCSVAICLAFKPAALAILAFAAAASAGPIDDLTAAAKKEGQLNVIALPRDWCGFGGIIDGFEAKYGITVTELRPEATSEDQIEAVKAGVQSGSQRPDVIDVGVSFAPQAKRDGLLQPYKVSTWETIPDAVKDADGHWYGDYYGVLVFEINADVVSRLPQDWADLARPEYKNSIALAGNLSSNQAVMGVFAVGRSVTDANVEEAAKAGLQFFADLNRRGNFVPVVGDSDSLVEGRTPILIRWEYLALGDRDRFAGRTRIEIVRPRTGVVAGVYVQAISAFAPHPNAARLWMEHLYSDETQLAWLRGHCEPIRVGDLARRGVVPVDWREKLQRLERDRDASDPAFPSVEEQERAREIITKGWDGIVGVEVKCLPPEPDPGPMSFNTTGTCQPPIPQ</sequence>
<evidence type="ECO:0000313" key="4">
    <source>
        <dbReference type="EMBL" id="PDT44643.1"/>
    </source>
</evidence>
<dbReference type="GO" id="GO:0030975">
    <property type="term" value="F:thiamine binding"/>
    <property type="evidence" value="ECO:0007669"/>
    <property type="project" value="TreeGrafter"/>
</dbReference>
<dbReference type="Pfam" id="PF13343">
    <property type="entry name" value="SBP_bac_6"/>
    <property type="match status" value="1"/>
</dbReference>
<feature type="region of interest" description="Disordered" evidence="2">
    <location>
        <begin position="374"/>
        <end position="396"/>
    </location>
</feature>
<feature type="signal peptide" evidence="3">
    <location>
        <begin position="1"/>
        <end position="28"/>
    </location>
</feature>
<dbReference type="PANTHER" id="PTHR30006:SF2">
    <property type="entry name" value="ABC TRANSPORTER SUBSTRATE-BINDING PROTEIN"/>
    <property type="match status" value="1"/>
</dbReference>
<proteinExistence type="predicted"/>
<dbReference type="Proteomes" id="UP000220353">
    <property type="component" value="Unassembled WGS sequence"/>
</dbReference>
<dbReference type="SUPFAM" id="SSF53850">
    <property type="entry name" value="Periplasmic binding protein-like II"/>
    <property type="match status" value="1"/>
</dbReference>
<evidence type="ECO:0000313" key="5">
    <source>
        <dbReference type="Proteomes" id="UP000220353"/>
    </source>
</evidence>
<evidence type="ECO:0000256" key="1">
    <source>
        <dbReference type="ARBA" id="ARBA00022729"/>
    </source>
</evidence>
<name>A0A2A6LPP8_RHIFR</name>
<dbReference type="GO" id="GO:0030976">
    <property type="term" value="F:thiamine pyrophosphate binding"/>
    <property type="evidence" value="ECO:0007669"/>
    <property type="project" value="TreeGrafter"/>
</dbReference>
<accession>A0A2A6LPP8</accession>
<gene>
    <name evidence="4" type="ORF">CO661_27955</name>
</gene>
<feature type="chain" id="PRO_5013354901" evidence="3">
    <location>
        <begin position="29"/>
        <end position="396"/>
    </location>
</feature>
<dbReference type="Gene3D" id="3.40.190.10">
    <property type="entry name" value="Periplasmic binding protein-like II"/>
    <property type="match status" value="2"/>
</dbReference>
<organism evidence="4 5">
    <name type="scientific">Rhizobium fredii</name>
    <name type="common">Sinorhizobium fredii</name>
    <dbReference type="NCBI Taxonomy" id="380"/>
    <lineage>
        <taxon>Bacteria</taxon>
        <taxon>Pseudomonadati</taxon>
        <taxon>Pseudomonadota</taxon>
        <taxon>Alphaproteobacteria</taxon>
        <taxon>Hyphomicrobiales</taxon>
        <taxon>Rhizobiaceae</taxon>
        <taxon>Sinorhizobium/Ensifer group</taxon>
        <taxon>Sinorhizobium</taxon>
    </lineage>
</organism>
<dbReference type="PANTHER" id="PTHR30006">
    <property type="entry name" value="THIAMINE-BINDING PERIPLASMIC PROTEIN-RELATED"/>
    <property type="match status" value="1"/>
</dbReference>
<dbReference type="RefSeq" id="WP_080579296.1">
    <property type="nucleotide sequence ID" value="NZ_NWTC01000030.1"/>
</dbReference>
<protein>
    <submittedName>
        <fullName evidence="4">Iron ABC transporter substrate-binding protein</fullName>
    </submittedName>
</protein>
<keyword evidence="1 3" id="KW-0732">Signal</keyword>
<dbReference type="EMBL" id="NWTC01000030">
    <property type="protein sequence ID" value="PDT44643.1"/>
    <property type="molecule type" value="Genomic_DNA"/>
</dbReference>